<dbReference type="Gene3D" id="1.25.10.10">
    <property type="entry name" value="Leucine-rich Repeat Variant"/>
    <property type="match status" value="1"/>
</dbReference>
<organism evidence="2 3">
    <name type="scientific">Arthrobacter caoxuetaonis</name>
    <dbReference type="NCBI Taxonomy" id="2886935"/>
    <lineage>
        <taxon>Bacteria</taxon>
        <taxon>Bacillati</taxon>
        <taxon>Actinomycetota</taxon>
        <taxon>Actinomycetes</taxon>
        <taxon>Micrococcales</taxon>
        <taxon>Micrococcaceae</taxon>
        <taxon>Arthrobacter</taxon>
    </lineage>
</organism>
<accession>A0A9X1SE27</accession>
<keyword evidence="3" id="KW-1185">Reference proteome</keyword>
<dbReference type="InterPro" id="IPR011989">
    <property type="entry name" value="ARM-like"/>
</dbReference>
<proteinExistence type="predicted"/>
<name>A0A9X1SE27_9MICC</name>
<evidence type="ECO:0000313" key="2">
    <source>
        <dbReference type="EMBL" id="MCC3299472.1"/>
    </source>
</evidence>
<sequence length="140" mass="14685">MNPNRVPEGVPSGGQFAAAPHGEPIVSIAPAAGFPDIREAGQAQLRLLARSADPAVRAEVTSSPVVPDDVLEELSSHTQAPAVRLAVVNTGYAGTAERAAEDPSPIVRASALASWDLSEIGRRRLEKDPEVQRFMSLIAA</sequence>
<reference evidence="2" key="1">
    <citation type="submission" date="2021-10" db="EMBL/GenBank/DDBJ databases">
        <title>Novel species in genus Arthrobacter.</title>
        <authorList>
            <person name="Liu Y."/>
        </authorList>
    </citation>
    <scope>NUCLEOTIDE SEQUENCE</scope>
    <source>
        <strain evidence="2">Zg-Y453</strain>
    </source>
</reference>
<dbReference type="SUPFAM" id="SSF48371">
    <property type="entry name" value="ARM repeat"/>
    <property type="match status" value="1"/>
</dbReference>
<dbReference type="InterPro" id="IPR016024">
    <property type="entry name" value="ARM-type_fold"/>
</dbReference>
<dbReference type="AlphaFoldDB" id="A0A9X1SE27"/>
<evidence type="ECO:0000256" key="1">
    <source>
        <dbReference type="SAM" id="MobiDB-lite"/>
    </source>
</evidence>
<evidence type="ECO:0000313" key="3">
    <source>
        <dbReference type="Proteomes" id="UP001139158"/>
    </source>
</evidence>
<comment type="caution">
    <text evidence="2">The sequence shown here is derived from an EMBL/GenBank/DDBJ whole genome shotgun (WGS) entry which is preliminary data.</text>
</comment>
<protein>
    <submittedName>
        <fullName evidence="2">Uncharacterized protein</fullName>
    </submittedName>
</protein>
<feature type="region of interest" description="Disordered" evidence="1">
    <location>
        <begin position="1"/>
        <end position="21"/>
    </location>
</feature>
<dbReference type="EMBL" id="JAJFZV010000018">
    <property type="protein sequence ID" value="MCC3299472.1"/>
    <property type="molecule type" value="Genomic_DNA"/>
</dbReference>
<gene>
    <name evidence="2" type="ORF">LJ757_16890</name>
</gene>
<dbReference type="RefSeq" id="WP_227897458.1">
    <property type="nucleotide sequence ID" value="NZ_CP099467.1"/>
</dbReference>
<dbReference type="Proteomes" id="UP001139158">
    <property type="component" value="Unassembled WGS sequence"/>
</dbReference>